<feature type="compositionally biased region" description="Basic and acidic residues" evidence="1">
    <location>
        <begin position="375"/>
        <end position="390"/>
    </location>
</feature>
<feature type="region of interest" description="Disordered" evidence="1">
    <location>
        <begin position="1"/>
        <end position="31"/>
    </location>
</feature>
<feature type="compositionally biased region" description="Basic residues" evidence="1">
    <location>
        <begin position="324"/>
        <end position="341"/>
    </location>
</feature>
<dbReference type="AlphaFoldDB" id="A0A0B7K1F0"/>
<feature type="compositionally biased region" description="Polar residues" evidence="1">
    <location>
        <begin position="643"/>
        <end position="667"/>
    </location>
</feature>
<feature type="compositionally biased region" description="Polar residues" evidence="1">
    <location>
        <begin position="573"/>
        <end position="585"/>
    </location>
</feature>
<feature type="region of interest" description="Disordered" evidence="1">
    <location>
        <begin position="275"/>
        <end position="686"/>
    </location>
</feature>
<feature type="region of interest" description="Disordered" evidence="1">
    <location>
        <begin position="728"/>
        <end position="748"/>
    </location>
</feature>
<feature type="compositionally biased region" description="Polar residues" evidence="1">
    <location>
        <begin position="146"/>
        <end position="155"/>
    </location>
</feature>
<feature type="compositionally biased region" description="Polar residues" evidence="1">
    <location>
        <begin position="73"/>
        <end position="84"/>
    </location>
</feature>
<name>A0A0B7K1F0_BIOOC</name>
<dbReference type="EMBL" id="CDPU01000011">
    <property type="protein sequence ID" value="CEO48725.1"/>
    <property type="molecule type" value="Genomic_DNA"/>
</dbReference>
<feature type="region of interest" description="Disordered" evidence="1">
    <location>
        <begin position="66"/>
        <end position="198"/>
    </location>
</feature>
<feature type="compositionally biased region" description="Polar residues" evidence="1">
    <location>
        <begin position="277"/>
        <end position="297"/>
    </location>
</feature>
<protein>
    <submittedName>
        <fullName evidence="2">Uncharacterized protein</fullName>
    </submittedName>
</protein>
<feature type="compositionally biased region" description="Polar residues" evidence="1">
    <location>
        <begin position="728"/>
        <end position="747"/>
    </location>
</feature>
<organism evidence="2">
    <name type="scientific">Bionectria ochroleuca</name>
    <name type="common">Gliocladium roseum</name>
    <dbReference type="NCBI Taxonomy" id="29856"/>
    <lineage>
        <taxon>Eukaryota</taxon>
        <taxon>Fungi</taxon>
        <taxon>Dikarya</taxon>
        <taxon>Ascomycota</taxon>
        <taxon>Pezizomycotina</taxon>
        <taxon>Sordariomycetes</taxon>
        <taxon>Hypocreomycetidae</taxon>
        <taxon>Hypocreales</taxon>
        <taxon>Bionectriaceae</taxon>
        <taxon>Clonostachys</taxon>
    </lineage>
</organism>
<feature type="compositionally biased region" description="Basic residues" evidence="1">
    <location>
        <begin position="301"/>
        <end position="311"/>
    </location>
</feature>
<feature type="compositionally biased region" description="Basic and acidic residues" evidence="1">
    <location>
        <begin position="440"/>
        <end position="452"/>
    </location>
</feature>
<feature type="compositionally biased region" description="Polar residues" evidence="1">
    <location>
        <begin position="361"/>
        <end position="371"/>
    </location>
</feature>
<feature type="compositionally biased region" description="Basic and acidic residues" evidence="1">
    <location>
        <begin position="506"/>
        <end position="527"/>
    </location>
</feature>
<gene>
    <name evidence="2" type="ORF">BN869_000004782_1</name>
</gene>
<sequence>MPRRGRSSAKTLQREPSVVLGQLDTTPTSHHAETLSDFTDHQEFFEDAIADEDLLALDGLLAPSKARHREKSFTWSEAGSTRRSSPLHGEVPNDVWEFDAEDSLPAMSSPKSGIDKLPATLPLPPQDHIEPNDIQPTEKPAHNVDFSETASTARRSTPFGLDEVSSLGPWEFETPPVKQTSLAAHGKQEAGSSRLPEKYAAAIPSEVRTNNKGVIRSSKQKITNSLSKSTDIDGVVLKASPTLLSEPAPVDKAKLQSNAFNLIRLDLESEEDMIFPSSPQTSKMEIQANPSAEPSTTEVHKTRKRKQRAKPPVKFDENTQQVKASKRKTLQTAPKGKRKRAAPLAATKEPTKKKPKIGSQPKANLSISRTPVANKAHEPAKATEKEKKVLAVENLASPSRLPKPSPIILKINTDPIVLSSDPESSEFIPTSPSSPLSSFEKQDHPQKGEKRPQPGLQISKSRSESLEPPQAPDIKPLSEEEILPDISSPGIDSLPHPIPTTLSPIEKVEEAGNDDHPTLPEPEESKRYSSRYDFQNGGIPNPTANEAKAESPEPLPSRNKTPYNNPIDEDSKGTSAQAKNHTTAVSLLDKRLGEKRVKRRTKTPRPKFVVKSSFDHGTFTHSMSPAEETQCGPNSRSRKDNVRSSINNNRSGIELNMNQSRTLSISEAGSPVRLGSQVGDSKESRYPLPNELEFRNLNTTSRVPPLHSEIGKIRTGKTENKPHRARDITNSVSNMGNGPNAMGTSRNHTVENDTQHLPAHAGAPSNESDSPRLQEIRGKIKAQMEANFEEQAANKNRPVAQRHNTDTCHSELPVAQSTTCSPLATGSIPTKLHRIVELVSQRLSEAERKVDHVPSAYMNGMSGALRGIERRFNRERRELELNWARDIESFKANITMARDKVTTVQEERDTILSSIEEEEAKRRLLYSRASSSLLALNRTLLNSAAPESSGTR</sequence>
<evidence type="ECO:0000256" key="1">
    <source>
        <dbReference type="SAM" id="MobiDB-lite"/>
    </source>
</evidence>
<accession>A0A0B7K1F0</accession>
<reference evidence="2" key="1">
    <citation type="submission" date="2015-01" db="EMBL/GenBank/DDBJ databases">
        <authorList>
            <person name="Durling Mikael"/>
        </authorList>
    </citation>
    <scope>NUCLEOTIDE SEQUENCE</scope>
</reference>
<feature type="compositionally biased region" description="Polar residues" evidence="1">
    <location>
        <begin position="427"/>
        <end position="439"/>
    </location>
</feature>
<evidence type="ECO:0000313" key="2">
    <source>
        <dbReference type="EMBL" id="CEO48725.1"/>
    </source>
</evidence>
<feature type="compositionally biased region" description="Basic residues" evidence="1">
    <location>
        <begin position="596"/>
        <end position="605"/>
    </location>
</feature>
<proteinExistence type="predicted"/>